<feature type="domain" description="DNA helicase Pif1-like DEAD-box helicase" evidence="2">
    <location>
        <begin position="2"/>
        <end position="76"/>
    </location>
</feature>
<comment type="similarity">
    <text evidence="1">Belongs to the helicase family.</text>
</comment>
<keyword evidence="1" id="KW-0227">DNA damage</keyword>
<proteinExistence type="inferred from homology"/>
<dbReference type="GO" id="GO:0000723">
    <property type="term" value="P:telomere maintenance"/>
    <property type="evidence" value="ECO:0007669"/>
    <property type="project" value="InterPro"/>
</dbReference>
<dbReference type="Proteomes" id="UP000629468">
    <property type="component" value="Unassembled WGS sequence"/>
</dbReference>
<dbReference type="PANTHER" id="PTHR10492">
    <property type="match status" value="1"/>
</dbReference>
<comment type="caution">
    <text evidence="4">The sequence shown here is derived from an EMBL/GenBank/DDBJ whole genome shotgun (WGS) entry which is preliminary data.</text>
</comment>
<dbReference type="GO" id="GO:0005524">
    <property type="term" value="F:ATP binding"/>
    <property type="evidence" value="ECO:0007669"/>
    <property type="project" value="UniProtKB-KW"/>
</dbReference>
<dbReference type="EC" id="5.6.2.3" evidence="1"/>
<organism evidence="4 5">
    <name type="scientific">Agaricus bisporus var. burnettii</name>
    <dbReference type="NCBI Taxonomy" id="192524"/>
    <lineage>
        <taxon>Eukaryota</taxon>
        <taxon>Fungi</taxon>
        <taxon>Dikarya</taxon>
        <taxon>Basidiomycota</taxon>
        <taxon>Agaricomycotina</taxon>
        <taxon>Agaricomycetes</taxon>
        <taxon>Agaricomycetidae</taxon>
        <taxon>Agaricales</taxon>
        <taxon>Agaricineae</taxon>
        <taxon>Agaricaceae</taxon>
        <taxon>Agaricus</taxon>
    </lineage>
</organism>
<keyword evidence="1" id="KW-0347">Helicase</keyword>
<dbReference type="GO" id="GO:0043139">
    <property type="term" value="F:5'-3' DNA helicase activity"/>
    <property type="evidence" value="ECO:0007669"/>
    <property type="project" value="UniProtKB-EC"/>
</dbReference>
<dbReference type="AlphaFoldDB" id="A0A8H7KI04"/>
<evidence type="ECO:0000313" key="4">
    <source>
        <dbReference type="EMBL" id="KAF7776775.1"/>
    </source>
</evidence>
<reference evidence="4 5" key="1">
    <citation type="journal article" name="Sci. Rep.">
        <title>Telomere-to-telomere assembled and centromere annotated genomes of the two main subspecies of the button mushroom Agaricus bisporus reveal especially polymorphic chromosome ends.</title>
        <authorList>
            <person name="Sonnenberg A.S.M."/>
            <person name="Sedaghat-Telgerd N."/>
            <person name="Lavrijssen B."/>
            <person name="Ohm R.A."/>
            <person name="Hendrickx P.M."/>
            <person name="Scholtmeijer K."/>
            <person name="Baars J.J.P."/>
            <person name="van Peer A."/>
        </authorList>
    </citation>
    <scope>NUCLEOTIDE SEQUENCE [LARGE SCALE GENOMIC DNA]</scope>
    <source>
        <strain evidence="4 5">H119_p4</strain>
    </source>
</reference>
<dbReference type="GO" id="GO:0006281">
    <property type="term" value="P:DNA repair"/>
    <property type="evidence" value="ECO:0007669"/>
    <property type="project" value="UniProtKB-KW"/>
</dbReference>
<comment type="cofactor">
    <cofactor evidence="1">
        <name>Mg(2+)</name>
        <dbReference type="ChEBI" id="CHEBI:18420"/>
    </cofactor>
</comment>
<keyword evidence="1" id="KW-0233">DNA recombination</keyword>
<dbReference type="InterPro" id="IPR027417">
    <property type="entry name" value="P-loop_NTPase"/>
</dbReference>
<dbReference type="InterPro" id="IPR049163">
    <property type="entry name" value="Pif1-like_2B_dom"/>
</dbReference>
<evidence type="ECO:0000313" key="5">
    <source>
        <dbReference type="Proteomes" id="UP000629468"/>
    </source>
</evidence>
<dbReference type="PANTHER" id="PTHR10492:SF57">
    <property type="entry name" value="ATP-DEPENDENT DNA HELICASE"/>
    <property type="match status" value="1"/>
</dbReference>
<dbReference type="Pfam" id="PF05970">
    <property type="entry name" value="PIF1"/>
    <property type="match status" value="1"/>
</dbReference>
<evidence type="ECO:0000259" key="3">
    <source>
        <dbReference type="Pfam" id="PF21530"/>
    </source>
</evidence>
<dbReference type="EMBL" id="JABXXO010000006">
    <property type="protein sequence ID" value="KAF7776775.1"/>
    <property type="molecule type" value="Genomic_DNA"/>
</dbReference>
<keyword evidence="1" id="KW-0234">DNA repair</keyword>
<gene>
    <name evidence="4" type="ORF">Agabi119p4_5168</name>
</gene>
<feature type="domain" description="DNA helicase Pif1-like 2B" evidence="3">
    <location>
        <begin position="173"/>
        <end position="211"/>
    </location>
</feature>
<dbReference type="Pfam" id="PF21530">
    <property type="entry name" value="Pif1_2B_dom"/>
    <property type="match status" value="1"/>
</dbReference>
<keyword evidence="1" id="KW-0067">ATP-binding</keyword>
<evidence type="ECO:0000256" key="1">
    <source>
        <dbReference type="RuleBase" id="RU363044"/>
    </source>
</evidence>
<keyword evidence="1" id="KW-0378">Hydrolase</keyword>
<comment type="catalytic activity">
    <reaction evidence="1">
        <text>ATP + H2O = ADP + phosphate + H(+)</text>
        <dbReference type="Rhea" id="RHEA:13065"/>
        <dbReference type="ChEBI" id="CHEBI:15377"/>
        <dbReference type="ChEBI" id="CHEBI:15378"/>
        <dbReference type="ChEBI" id="CHEBI:30616"/>
        <dbReference type="ChEBI" id="CHEBI:43474"/>
        <dbReference type="ChEBI" id="CHEBI:456216"/>
        <dbReference type="EC" id="5.6.2.3"/>
    </reaction>
</comment>
<dbReference type="GO" id="GO:0006310">
    <property type="term" value="P:DNA recombination"/>
    <property type="evidence" value="ECO:0007669"/>
    <property type="project" value="UniProtKB-KW"/>
</dbReference>
<dbReference type="InterPro" id="IPR010285">
    <property type="entry name" value="DNA_helicase_pif1-like_DEAD"/>
</dbReference>
<dbReference type="GO" id="GO:0016787">
    <property type="term" value="F:hydrolase activity"/>
    <property type="evidence" value="ECO:0007669"/>
    <property type="project" value="UniProtKB-KW"/>
</dbReference>
<dbReference type="CDD" id="cd18809">
    <property type="entry name" value="SF1_C_RecD"/>
    <property type="match status" value="1"/>
</dbReference>
<name>A0A8H7KI04_AGABI</name>
<protein>
    <recommendedName>
        <fullName evidence="1">ATP-dependent DNA helicase</fullName>
        <ecNumber evidence="1">5.6.2.3</ecNumber>
    </recommendedName>
</protein>
<evidence type="ECO:0000259" key="2">
    <source>
        <dbReference type="Pfam" id="PF05970"/>
    </source>
</evidence>
<sequence length="331" mass="36543">MGGIVTVLGGDWNQCLPVIEQGSREEIIGASLQRSYLWPSICLLKLSTNMRIHDTSSSASSFLSWLESVGNGTANNLHGTVPIPPSMLMCSTSSLLHHVYHDISERHICPPPFYFASRSILAPHNIVVDDINDQLLNEFPGDIHTFPSADTIVDDDGSTEPISSDIAIDDVHSLNLPNFPPAELHVKIGCPLILLCNLNPAQGLCNRTRMVLFRAANRVLEVLLLTGDHANERAFIPRISLYPHHVPLPFHFKCRQFPLRLAFAMTINKSEGQTLETVGIDLRSPVFAHGQLYVPLSRTTNPHNLFILLPSDSSQPPSTTTLNVVYPELLI</sequence>
<keyword evidence="1" id="KW-0547">Nucleotide-binding</keyword>
<dbReference type="SUPFAM" id="SSF52540">
    <property type="entry name" value="P-loop containing nucleoside triphosphate hydrolases"/>
    <property type="match status" value="1"/>
</dbReference>
<accession>A0A8H7KI04</accession>